<dbReference type="GO" id="GO:0005521">
    <property type="term" value="F:lamin binding"/>
    <property type="evidence" value="ECO:0007669"/>
    <property type="project" value="TreeGrafter"/>
</dbReference>
<evidence type="ECO:0000256" key="4">
    <source>
        <dbReference type="ARBA" id="ARBA00022989"/>
    </source>
</evidence>
<evidence type="ECO:0000256" key="7">
    <source>
        <dbReference type="SAM" id="MobiDB-lite"/>
    </source>
</evidence>
<keyword evidence="5 8" id="KW-0472">Membrane</keyword>
<dbReference type="AlphaFoldDB" id="A0AAJ7JDY8"/>
<dbReference type="GeneID" id="108631283"/>
<comment type="subcellular location">
    <subcellularLocation>
        <location evidence="1">Nucleus inner membrane</location>
        <topology evidence="1">Multi-pass membrane protein</topology>
    </subcellularLocation>
</comment>
<keyword evidence="4 8" id="KW-1133">Transmembrane helix</keyword>
<dbReference type="Proteomes" id="UP000694925">
    <property type="component" value="Unplaced"/>
</dbReference>
<dbReference type="PANTHER" id="PTHR28646:SF1">
    <property type="entry name" value="TRANSMEMBRANE PROTEIN 201"/>
    <property type="match status" value="1"/>
</dbReference>
<dbReference type="GO" id="GO:0051015">
    <property type="term" value="F:actin filament binding"/>
    <property type="evidence" value="ECO:0007669"/>
    <property type="project" value="TreeGrafter"/>
</dbReference>
<dbReference type="GO" id="GO:0030473">
    <property type="term" value="P:nuclear migration along microtubule"/>
    <property type="evidence" value="ECO:0007669"/>
    <property type="project" value="TreeGrafter"/>
</dbReference>
<evidence type="ECO:0000256" key="5">
    <source>
        <dbReference type="ARBA" id="ARBA00023136"/>
    </source>
</evidence>
<dbReference type="InterPro" id="IPR040041">
    <property type="entry name" value="TMEM201"/>
</dbReference>
<reference evidence="11" key="1">
    <citation type="submission" date="2025-08" db="UniProtKB">
        <authorList>
            <consortium name="RefSeq"/>
        </authorList>
    </citation>
    <scope>IDENTIFICATION</scope>
    <source>
        <tissue evidence="11">Whole body</tissue>
    </source>
</reference>
<dbReference type="Pfam" id="PF09779">
    <property type="entry name" value="Ima1_N"/>
    <property type="match status" value="1"/>
</dbReference>
<gene>
    <name evidence="11" type="primary">LOC108631283</name>
</gene>
<dbReference type="RefSeq" id="XP_017890611.1">
    <property type="nucleotide sequence ID" value="XM_018035122.2"/>
</dbReference>
<feature type="transmembrane region" description="Helical" evidence="8">
    <location>
        <begin position="6"/>
        <end position="27"/>
    </location>
</feature>
<evidence type="ECO:0000313" key="10">
    <source>
        <dbReference type="Proteomes" id="UP000694925"/>
    </source>
</evidence>
<evidence type="ECO:0000256" key="1">
    <source>
        <dbReference type="ARBA" id="ARBA00004473"/>
    </source>
</evidence>
<keyword evidence="10" id="KW-1185">Reference proteome</keyword>
<evidence type="ECO:0000256" key="8">
    <source>
        <dbReference type="SAM" id="Phobius"/>
    </source>
</evidence>
<name>A0AAJ7JDY8_9HYME</name>
<comment type="similarity">
    <text evidence="2">Belongs to the TMEM201 family.</text>
</comment>
<dbReference type="GO" id="GO:0005637">
    <property type="term" value="C:nuclear inner membrane"/>
    <property type="evidence" value="ECO:0007669"/>
    <property type="project" value="UniProtKB-SubCell"/>
</dbReference>
<feature type="transmembrane region" description="Helical" evidence="8">
    <location>
        <begin position="640"/>
        <end position="661"/>
    </location>
</feature>
<evidence type="ECO:0000259" key="9">
    <source>
        <dbReference type="Pfam" id="PF09779"/>
    </source>
</evidence>
<sequence>MEFDFSFNFMLIFSIFLSILATIITVYQKLKLRWPVRMNCWFCNNDTKIWRQHLNWWMCPHCEQYNGFAKNGDYARTIPEQHRISRGEIKNYCRTINQQQRSNEHDEKSGLCERCNRNESLKLSKLSNYIPRDERNYEYEIKRFKDSLEEIYPLCVRCKATVKGVLCRQALWLAQYKMLFFKQKPFSAMIADREKRYSEPVCRIVSTILGSMAAYDMELVLLPFGGLLFQFYACWITSKSQRNSDRLLLCLWLCMIVLLPFKDKTILKEAELLADDSWFPFEYVTHYHMVTLIVTIIGFINIMPKSRKTEFKNMSFKKIESPTKNVIMPFNYTESTNNDENFSDKPSNRLNQPITNQLASNATKKYGYQPCSTNSISTTFQSPCTTRPRNLSLSLTTESNNGRSEDKNTATVAADNGTYSLLLNDSLSTLGELTLSSEERPRRVVKTPKIFETRVYDTNVSDLFKKSVVKSRHVLSPPKLKSVTQTSWVAGGYWQEGIDPPLSLSRSSSQSSGFGSVVSNFGTSKEPSIHEFDRCSIMSDATQSYRTVRQANSPVVGSSYQQSLHGPRFPETINNHQFNYQTMKRASANLSVSQTWNNSPFPIDQCPCPGQNGVNGSNTKDHPSEIKFPSHHATIVAGPVWLPALLCGSLVINIIVLCTTLSR</sequence>
<dbReference type="KEGG" id="ccal:108631283"/>
<proteinExistence type="inferred from homology"/>
<dbReference type="PANTHER" id="PTHR28646">
    <property type="entry name" value="TRANSMEMBRANE PROTEIN 201"/>
    <property type="match status" value="1"/>
</dbReference>
<accession>A0AAJ7JDY8</accession>
<dbReference type="InterPro" id="IPR018617">
    <property type="entry name" value="Ima1_N"/>
</dbReference>
<evidence type="ECO:0000256" key="2">
    <source>
        <dbReference type="ARBA" id="ARBA00007600"/>
    </source>
</evidence>
<keyword evidence="6" id="KW-0539">Nucleus</keyword>
<evidence type="ECO:0000256" key="6">
    <source>
        <dbReference type="ARBA" id="ARBA00023242"/>
    </source>
</evidence>
<protein>
    <submittedName>
        <fullName evidence="11">Uncharacterized protein LOC108631283</fullName>
    </submittedName>
</protein>
<feature type="region of interest" description="Disordered" evidence="7">
    <location>
        <begin position="380"/>
        <end position="408"/>
    </location>
</feature>
<keyword evidence="3 8" id="KW-0812">Transmembrane</keyword>
<evidence type="ECO:0000256" key="3">
    <source>
        <dbReference type="ARBA" id="ARBA00022692"/>
    </source>
</evidence>
<feature type="domain" description="Ima1 N-terminal" evidence="9">
    <location>
        <begin position="38"/>
        <end position="162"/>
    </location>
</feature>
<organism evidence="10 11">
    <name type="scientific">Ceratina calcarata</name>
    <dbReference type="NCBI Taxonomy" id="156304"/>
    <lineage>
        <taxon>Eukaryota</taxon>
        <taxon>Metazoa</taxon>
        <taxon>Ecdysozoa</taxon>
        <taxon>Arthropoda</taxon>
        <taxon>Hexapoda</taxon>
        <taxon>Insecta</taxon>
        <taxon>Pterygota</taxon>
        <taxon>Neoptera</taxon>
        <taxon>Endopterygota</taxon>
        <taxon>Hymenoptera</taxon>
        <taxon>Apocrita</taxon>
        <taxon>Aculeata</taxon>
        <taxon>Apoidea</taxon>
        <taxon>Anthophila</taxon>
        <taxon>Apidae</taxon>
        <taxon>Ceratina</taxon>
        <taxon>Zadontomerus</taxon>
    </lineage>
</organism>
<feature type="compositionally biased region" description="Polar residues" evidence="7">
    <location>
        <begin position="380"/>
        <end position="402"/>
    </location>
</feature>
<evidence type="ECO:0000313" key="11">
    <source>
        <dbReference type="RefSeq" id="XP_017890611.1"/>
    </source>
</evidence>